<dbReference type="EMBL" id="GBXM01051487">
    <property type="protein sequence ID" value="JAH57090.1"/>
    <property type="molecule type" value="Transcribed_RNA"/>
</dbReference>
<name>A0A0E9TVZ2_ANGAN</name>
<reference evidence="1" key="2">
    <citation type="journal article" date="2015" name="Fish Shellfish Immunol.">
        <title>Early steps in the European eel (Anguilla anguilla)-Vibrio vulnificus interaction in the gills: Role of the RtxA13 toxin.</title>
        <authorList>
            <person name="Callol A."/>
            <person name="Pajuelo D."/>
            <person name="Ebbesson L."/>
            <person name="Teles M."/>
            <person name="MacKenzie S."/>
            <person name="Amaro C."/>
        </authorList>
    </citation>
    <scope>NUCLEOTIDE SEQUENCE</scope>
</reference>
<dbReference type="AlphaFoldDB" id="A0A0E9TVZ2"/>
<accession>A0A0E9TVZ2</accession>
<proteinExistence type="predicted"/>
<organism evidence="1">
    <name type="scientific">Anguilla anguilla</name>
    <name type="common">European freshwater eel</name>
    <name type="synonym">Muraena anguilla</name>
    <dbReference type="NCBI Taxonomy" id="7936"/>
    <lineage>
        <taxon>Eukaryota</taxon>
        <taxon>Metazoa</taxon>
        <taxon>Chordata</taxon>
        <taxon>Craniata</taxon>
        <taxon>Vertebrata</taxon>
        <taxon>Euteleostomi</taxon>
        <taxon>Actinopterygii</taxon>
        <taxon>Neopterygii</taxon>
        <taxon>Teleostei</taxon>
        <taxon>Anguilliformes</taxon>
        <taxon>Anguillidae</taxon>
        <taxon>Anguilla</taxon>
    </lineage>
</organism>
<reference evidence="1" key="1">
    <citation type="submission" date="2014-11" db="EMBL/GenBank/DDBJ databases">
        <authorList>
            <person name="Amaro Gonzalez C."/>
        </authorList>
    </citation>
    <scope>NUCLEOTIDE SEQUENCE</scope>
</reference>
<evidence type="ECO:0000313" key="1">
    <source>
        <dbReference type="EMBL" id="JAH57090.1"/>
    </source>
</evidence>
<protein>
    <submittedName>
        <fullName evidence="1">Uncharacterized protein</fullName>
    </submittedName>
</protein>
<sequence>MRKEEKELRERLEVELTRTEEKKSII</sequence>